<sequence>MVRSKGKGHAGTTVTMLRQRLILHQLITEKPSGVRVNIGVTSNDRHDKWTARSVLNDWGSVHAGFRHTCIQLSIERSAVRPLQNRSWPVTVYPKHAIYRYNNRIKDGPQHTNSSQIAWPYSKCPSRDYVKPTFLLPLDSSSASENLNNRL</sequence>
<protein>
    <submittedName>
        <fullName evidence="1">Uncharacterized protein</fullName>
    </submittedName>
</protein>
<gene>
    <name evidence="1" type="ORF">GWI33_002625</name>
</gene>
<dbReference type="Proteomes" id="UP000625711">
    <property type="component" value="Unassembled WGS sequence"/>
</dbReference>
<dbReference type="AlphaFoldDB" id="A0A834MJJ0"/>
<proteinExistence type="predicted"/>
<keyword evidence="2" id="KW-1185">Reference proteome</keyword>
<evidence type="ECO:0000313" key="1">
    <source>
        <dbReference type="EMBL" id="KAF7282480.1"/>
    </source>
</evidence>
<organism evidence="1 2">
    <name type="scientific">Rhynchophorus ferrugineus</name>
    <name type="common">Red palm weevil</name>
    <name type="synonym">Curculio ferrugineus</name>
    <dbReference type="NCBI Taxonomy" id="354439"/>
    <lineage>
        <taxon>Eukaryota</taxon>
        <taxon>Metazoa</taxon>
        <taxon>Ecdysozoa</taxon>
        <taxon>Arthropoda</taxon>
        <taxon>Hexapoda</taxon>
        <taxon>Insecta</taxon>
        <taxon>Pterygota</taxon>
        <taxon>Neoptera</taxon>
        <taxon>Endopterygota</taxon>
        <taxon>Coleoptera</taxon>
        <taxon>Polyphaga</taxon>
        <taxon>Cucujiformia</taxon>
        <taxon>Curculionidae</taxon>
        <taxon>Dryophthorinae</taxon>
        <taxon>Rhynchophorus</taxon>
    </lineage>
</organism>
<accession>A0A834MJJ0</accession>
<comment type="caution">
    <text evidence="1">The sequence shown here is derived from an EMBL/GenBank/DDBJ whole genome shotgun (WGS) entry which is preliminary data.</text>
</comment>
<reference evidence="1" key="1">
    <citation type="submission" date="2020-08" db="EMBL/GenBank/DDBJ databases">
        <title>Genome sequencing and assembly of the red palm weevil Rhynchophorus ferrugineus.</title>
        <authorList>
            <person name="Dias G.B."/>
            <person name="Bergman C.M."/>
            <person name="Manee M."/>
        </authorList>
    </citation>
    <scope>NUCLEOTIDE SEQUENCE</scope>
    <source>
        <strain evidence="1">AA-2017</strain>
        <tissue evidence="1">Whole larva</tissue>
    </source>
</reference>
<name>A0A834MJJ0_RHYFE</name>
<evidence type="ECO:0000313" key="2">
    <source>
        <dbReference type="Proteomes" id="UP000625711"/>
    </source>
</evidence>
<dbReference type="EMBL" id="JAACXV010000172">
    <property type="protein sequence ID" value="KAF7282480.1"/>
    <property type="molecule type" value="Genomic_DNA"/>
</dbReference>